<dbReference type="Pfam" id="PF13699">
    <property type="entry name" value="eCIS_core"/>
    <property type="match status" value="1"/>
</dbReference>
<comment type="caution">
    <text evidence="3">The sequence shown here is derived from an EMBL/GenBank/DDBJ whole genome shotgun (WGS) entry which is preliminary data.</text>
</comment>
<name>A0ABW1GNE3_9ACTN</name>
<feature type="domain" description="eCIS core" evidence="2">
    <location>
        <begin position="109"/>
        <end position="180"/>
    </location>
</feature>
<feature type="region of interest" description="Disordered" evidence="1">
    <location>
        <begin position="216"/>
        <end position="249"/>
    </location>
</feature>
<feature type="region of interest" description="Disordered" evidence="1">
    <location>
        <begin position="55"/>
        <end position="96"/>
    </location>
</feature>
<dbReference type="EMBL" id="JBHSPU010000017">
    <property type="protein sequence ID" value="MFC5915798.1"/>
    <property type="molecule type" value="Genomic_DNA"/>
</dbReference>
<evidence type="ECO:0000313" key="4">
    <source>
        <dbReference type="Proteomes" id="UP001596200"/>
    </source>
</evidence>
<reference evidence="4" key="1">
    <citation type="journal article" date="2019" name="Int. J. Syst. Evol. Microbiol.">
        <title>The Global Catalogue of Microorganisms (GCM) 10K type strain sequencing project: providing services to taxonomists for standard genome sequencing and annotation.</title>
        <authorList>
            <consortium name="The Broad Institute Genomics Platform"/>
            <consortium name="The Broad Institute Genome Sequencing Center for Infectious Disease"/>
            <person name="Wu L."/>
            <person name="Ma J."/>
        </authorList>
    </citation>
    <scope>NUCLEOTIDE SEQUENCE [LARGE SCALE GENOMIC DNA]</scope>
    <source>
        <strain evidence="4">JCM 4147</strain>
    </source>
</reference>
<feature type="region of interest" description="Disordered" evidence="1">
    <location>
        <begin position="328"/>
        <end position="353"/>
    </location>
</feature>
<organism evidence="3 4">
    <name type="scientific">Streptomyces pulveraceus</name>
    <dbReference type="NCBI Taxonomy" id="68258"/>
    <lineage>
        <taxon>Bacteria</taxon>
        <taxon>Bacillati</taxon>
        <taxon>Actinomycetota</taxon>
        <taxon>Actinomycetes</taxon>
        <taxon>Kitasatosporales</taxon>
        <taxon>Streptomycetaceae</taxon>
        <taxon>Streptomyces</taxon>
    </lineage>
</organism>
<feature type="compositionally biased region" description="Basic and acidic residues" evidence="1">
    <location>
        <begin position="1"/>
        <end position="10"/>
    </location>
</feature>
<dbReference type="InterPro" id="IPR025295">
    <property type="entry name" value="eCIS_core_dom"/>
</dbReference>
<dbReference type="Proteomes" id="UP001596200">
    <property type="component" value="Unassembled WGS sequence"/>
</dbReference>
<accession>A0ABW1GNE3</accession>
<evidence type="ECO:0000256" key="1">
    <source>
        <dbReference type="SAM" id="MobiDB-lite"/>
    </source>
</evidence>
<sequence length="440" mass="46680">MRARDSDRPHGPAAGSARARTPERRPETDELPGQLPLALQSSLGNAAVVQLLRQAGHPSAQPEEQQYEHQQQDESISSKYEHEQQHGHEHHHDVQRSAVHNVLRGGGRPMDAGLREEMETRLGADFSDVRIHDNSAARASAAEVGARAYTSGHHVVVGTGGGDKHTLAHELTHVIQQRQGAVSGTDNGAGLRISDPSDTFERAAEQNARRVMSAPLRAGASADRERPASRAPSTAGTAVQRAGDWKNNPTKNALAAEKAANPGNALVHTLHHIVPKSLLEQFAGLLTPAQLTSVVTALAPVAPTAFTTNSTQPASVSKALKNVPANFALGPAPGDRNDDPGNSGPDLNFTEDGAITPRSEQLEHVYDFIEAKVSAGAAVTPAELQNDFIAPLEQACIEHNAVVARLGLANGVGLDPNRTAWSGSAATRSQRRTHMIEPLV</sequence>
<feature type="region of interest" description="Disordered" evidence="1">
    <location>
        <begin position="1"/>
        <end position="39"/>
    </location>
</feature>
<protein>
    <submittedName>
        <fullName evidence="3">DUF4157 domain-containing protein</fullName>
    </submittedName>
</protein>
<evidence type="ECO:0000313" key="3">
    <source>
        <dbReference type="EMBL" id="MFC5915798.1"/>
    </source>
</evidence>
<feature type="compositionally biased region" description="Basic and acidic residues" evidence="1">
    <location>
        <begin position="79"/>
        <end position="95"/>
    </location>
</feature>
<dbReference type="RefSeq" id="WP_344509527.1">
    <property type="nucleotide sequence ID" value="NZ_BAAATU010000009.1"/>
</dbReference>
<proteinExistence type="predicted"/>
<evidence type="ECO:0000259" key="2">
    <source>
        <dbReference type="Pfam" id="PF13699"/>
    </source>
</evidence>
<keyword evidence="4" id="KW-1185">Reference proteome</keyword>
<gene>
    <name evidence="3" type="ORF">ACFP1B_20570</name>
</gene>